<dbReference type="PANTHER" id="PTHR43581">
    <property type="entry name" value="ATP/GTP PHOSPHATASE"/>
    <property type="match status" value="1"/>
</dbReference>
<accession>A0A6N7VEI8</accession>
<evidence type="ECO:0000313" key="2">
    <source>
        <dbReference type="Proteomes" id="UP000434241"/>
    </source>
</evidence>
<protein>
    <submittedName>
        <fullName evidence="1">ATP-binding protein</fullName>
    </submittedName>
</protein>
<gene>
    <name evidence="1" type="ORF">FYJ55_00220</name>
</gene>
<dbReference type="Proteomes" id="UP000434241">
    <property type="component" value="Unassembled WGS sequence"/>
</dbReference>
<sequence length="375" mass="43443">MIVMDLKLDNLCAFRNFHVNFSYPKKIVNSYIEHEHLDGLPNFRYKKVNIIMGSNATGKTSLGRLILSIFILIGKRNVEIITSYIADKDKKASFSMDFVNMDHDIYKLYRINAEFDPSENHDYSSENIKIRIESTDIKQRENYETCAKRLDSIMTGFTDTNYIMELEKLKNLSWLFSFPFDAFFKTRYRIEENEEYLRVLNHTLKVLDPAIKGIIKLNELEDTYAIQMGKEEILIKDGKILNPSMLSSGTKSGLDIAGIVASIKSDKHSFYYCDEKFSYVHSDIEKGFLSLMISLLKPNSQLFFTTHNLDILDLPLPKHSFNFLKKEIFEDDQVIKVINAADYLKKSTDSLRNAVDNDLFSVSPNLDLLYEIEDL</sequence>
<dbReference type="GO" id="GO:0016887">
    <property type="term" value="F:ATP hydrolysis activity"/>
    <property type="evidence" value="ECO:0007669"/>
    <property type="project" value="InterPro"/>
</dbReference>
<keyword evidence="2" id="KW-1185">Reference proteome</keyword>
<evidence type="ECO:0000313" key="1">
    <source>
        <dbReference type="EMBL" id="MSS55372.1"/>
    </source>
</evidence>
<dbReference type="SUPFAM" id="SSF52540">
    <property type="entry name" value="P-loop containing nucleoside triphosphate hydrolases"/>
    <property type="match status" value="1"/>
</dbReference>
<name>A0A6N7VEI8_9FIRM</name>
<dbReference type="InterPro" id="IPR051396">
    <property type="entry name" value="Bact_Antivir_Def_Nuclease"/>
</dbReference>
<keyword evidence="1" id="KW-0067">ATP-binding</keyword>
<organism evidence="1 2">
    <name type="scientific">Holdemanella porci</name>
    <dbReference type="NCBI Taxonomy" id="2652276"/>
    <lineage>
        <taxon>Bacteria</taxon>
        <taxon>Bacillati</taxon>
        <taxon>Bacillota</taxon>
        <taxon>Erysipelotrichia</taxon>
        <taxon>Erysipelotrichales</taxon>
        <taxon>Erysipelotrichaceae</taxon>
        <taxon>Holdemanella</taxon>
    </lineage>
</organism>
<reference evidence="1 2" key="1">
    <citation type="submission" date="2019-08" db="EMBL/GenBank/DDBJ databases">
        <title>In-depth cultivation of the pig gut microbiome towards novel bacterial diversity and tailored functional studies.</title>
        <authorList>
            <person name="Wylensek D."/>
            <person name="Hitch T.C.A."/>
            <person name="Clavel T."/>
        </authorList>
    </citation>
    <scope>NUCLEOTIDE SEQUENCE [LARGE SCALE GENOMIC DNA]</scope>
    <source>
        <strain evidence="1 2">LKV-472-APC-3</strain>
    </source>
</reference>
<proteinExistence type="predicted"/>
<keyword evidence="1" id="KW-0547">Nucleotide-binding</keyword>
<dbReference type="PANTHER" id="PTHR43581:SF4">
    <property type="entry name" value="ATP_GTP PHOSPHATASE"/>
    <property type="match status" value="1"/>
</dbReference>
<dbReference type="Gene3D" id="3.40.50.300">
    <property type="entry name" value="P-loop containing nucleotide triphosphate hydrolases"/>
    <property type="match status" value="1"/>
</dbReference>
<dbReference type="RefSeq" id="WP_154555126.1">
    <property type="nucleotide sequence ID" value="NZ_DAWBFS010000087.1"/>
</dbReference>
<comment type="caution">
    <text evidence="1">The sequence shown here is derived from an EMBL/GenBank/DDBJ whole genome shotgun (WGS) entry which is preliminary data.</text>
</comment>
<dbReference type="AlphaFoldDB" id="A0A6N7VEI8"/>
<dbReference type="EMBL" id="VUMR01000001">
    <property type="protein sequence ID" value="MSS55372.1"/>
    <property type="molecule type" value="Genomic_DNA"/>
</dbReference>
<dbReference type="InterPro" id="IPR027417">
    <property type="entry name" value="P-loop_NTPase"/>
</dbReference>
<dbReference type="GeneID" id="93157726"/>
<dbReference type="GO" id="GO:0005524">
    <property type="term" value="F:ATP binding"/>
    <property type="evidence" value="ECO:0007669"/>
    <property type="project" value="UniProtKB-KW"/>
</dbReference>